<comment type="caution">
    <text evidence="2">The sequence shown here is derived from an EMBL/GenBank/DDBJ whole genome shotgun (WGS) entry which is preliminary data.</text>
</comment>
<feature type="non-terminal residue" evidence="2">
    <location>
        <position position="1"/>
    </location>
</feature>
<gene>
    <name evidence="2" type="ORF">GUK36_44355</name>
</gene>
<accession>A0A6P0DVS6</accession>
<name>A0A6P0DVS6_RHILE</name>
<feature type="non-terminal residue" evidence="2">
    <location>
        <position position="79"/>
    </location>
</feature>
<organism evidence="2 3">
    <name type="scientific">Rhizobium leguminosarum</name>
    <dbReference type="NCBI Taxonomy" id="384"/>
    <lineage>
        <taxon>Bacteria</taxon>
        <taxon>Pseudomonadati</taxon>
        <taxon>Pseudomonadota</taxon>
        <taxon>Alphaproteobacteria</taxon>
        <taxon>Hyphomicrobiales</taxon>
        <taxon>Rhizobiaceae</taxon>
        <taxon>Rhizobium/Agrobacterium group</taxon>
        <taxon>Rhizobium</taxon>
    </lineage>
</organism>
<protein>
    <submittedName>
        <fullName evidence="2">Uncharacterized protein</fullName>
    </submittedName>
</protein>
<evidence type="ECO:0000313" key="2">
    <source>
        <dbReference type="EMBL" id="NEK56252.1"/>
    </source>
</evidence>
<reference evidence="2 3" key="1">
    <citation type="submission" date="2020-01" db="EMBL/GenBank/DDBJ databases">
        <title>Rhizobium genotypes associated with high levels of biological nitrogen fixation by grain legumes in a temperate-maritime cropping system.</title>
        <authorList>
            <person name="Maluk M."/>
            <person name="Francesc Ferrando Molina F."/>
            <person name="Lopez Del Egido L."/>
            <person name="Lafos M."/>
            <person name="Langarica-Fuentes A."/>
            <person name="Gebre Yohannes G."/>
            <person name="Young M.W."/>
            <person name="Martin P."/>
            <person name="Gantlett R."/>
            <person name="Kenicer G."/>
            <person name="Hawes C."/>
            <person name="Begg G.S."/>
            <person name="Quilliam R.S."/>
            <person name="Squire G.R."/>
            <person name="Poole P.S."/>
            <person name="Young P.W."/>
            <person name="Iannetta P.M."/>
            <person name="James E.K."/>
        </authorList>
    </citation>
    <scope>NUCLEOTIDE SEQUENCE [LARGE SCALE GENOMIC DNA]</scope>
    <source>
        <strain evidence="2 3">JHI944</strain>
    </source>
</reference>
<dbReference type="EMBL" id="WXXP01001378">
    <property type="protein sequence ID" value="NEK56252.1"/>
    <property type="molecule type" value="Genomic_DNA"/>
</dbReference>
<sequence>NQSPQQVSDAAKLLRPKLLVDVSAFSKRNTGAGMANNAALGGLQGEHSASALSPSEPTFDHFPDFTEDELAGIDATMDA</sequence>
<feature type="region of interest" description="Disordered" evidence="1">
    <location>
        <begin position="45"/>
        <end position="64"/>
    </location>
</feature>
<dbReference type="AlphaFoldDB" id="A0A6P0DVS6"/>
<evidence type="ECO:0000256" key="1">
    <source>
        <dbReference type="SAM" id="MobiDB-lite"/>
    </source>
</evidence>
<proteinExistence type="predicted"/>
<dbReference type="Proteomes" id="UP000471409">
    <property type="component" value="Unassembled WGS sequence"/>
</dbReference>
<evidence type="ECO:0000313" key="3">
    <source>
        <dbReference type="Proteomes" id="UP000471409"/>
    </source>
</evidence>